<reference evidence="2" key="2">
    <citation type="submission" date="2015-01" db="EMBL/GenBank/DDBJ databases">
        <title>Evolutionary Origins and Diversification of the Mycorrhizal Mutualists.</title>
        <authorList>
            <consortium name="DOE Joint Genome Institute"/>
            <consortium name="Mycorrhizal Genomics Consortium"/>
            <person name="Kohler A."/>
            <person name="Kuo A."/>
            <person name="Nagy L.G."/>
            <person name="Floudas D."/>
            <person name="Copeland A."/>
            <person name="Barry K.W."/>
            <person name="Cichocki N."/>
            <person name="Veneault-Fourrey C."/>
            <person name="LaButti K."/>
            <person name="Lindquist E.A."/>
            <person name="Lipzen A."/>
            <person name="Lundell T."/>
            <person name="Morin E."/>
            <person name="Murat C."/>
            <person name="Riley R."/>
            <person name="Ohm R."/>
            <person name="Sun H."/>
            <person name="Tunlid A."/>
            <person name="Henrissat B."/>
            <person name="Grigoriev I.V."/>
            <person name="Hibbett D.S."/>
            <person name="Martin F."/>
        </authorList>
    </citation>
    <scope>NUCLEOTIDE SEQUENCE [LARGE SCALE GENOMIC DNA]</scope>
    <source>
        <strain evidence="2">Foug A</strain>
    </source>
</reference>
<name>A0A0C3DPK0_9AGAM</name>
<dbReference type="EMBL" id="KN822041">
    <property type="protein sequence ID" value="KIM62550.1"/>
    <property type="molecule type" value="Genomic_DNA"/>
</dbReference>
<proteinExistence type="predicted"/>
<accession>A0A0C3DPK0</accession>
<reference evidence="1 2" key="1">
    <citation type="submission" date="2014-04" db="EMBL/GenBank/DDBJ databases">
        <authorList>
            <consortium name="DOE Joint Genome Institute"/>
            <person name="Kuo A."/>
            <person name="Kohler A."/>
            <person name="Nagy L.G."/>
            <person name="Floudas D."/>
            <person name="Copeland A."/>
            <person name="Barry K.W."/>
            <person name="Cichocki N."/>
            <person name="Veneault-Fourrey C."/>
            <person name="LaButti K."/>
            <person name="Lindquist E.A."/>
            <person name="Lipzen A."/>
            <person name="Lundell T."/>
            <person name="Morin E."/>
            <person name="Murat C."/>
            <person name="Sun H."/>
            <person name="Tunlid A."/>
            <person name="Henrissat B."/>
            <person name="Grigoriev I.V."/>
            <person name="Hibbett D.S."/>
            <person name="Martin F."/>
            <person name="Nordberg H.P."/>
            <person name="Cantor M.N."/>
            <person name="Hua S.X."/>
        </authorList>
    </citation>
    <scope>NUCLEOTIDE SEQUENCE [LARGE SCALE GENOMIC DNA]</scope>
    <source>
        <strain evidence="1 2">Foug A</strain>
    </source>
</reference>
<evidence type="ECO:0000313" key="1">
    <source>
        <dbReference type="EMBL" id="KIM62550.1"/>
    </source>
</evidence>
<dbReference type="Proteomes" id="UP000053989">
    <property type="component" value="Unassembled WGS sequence"/>
</dbReference>
<protein>
    <submittedName>
        <fullName evidence="1">Uncharacterized protein</fullName>
    </submittedName>
</protein>
<dbReference type="AlphaFoldDB" id="A0A0C3DPK0"/>
<evidence type="ECO:0000313" key="2">
    <source>
        <dbReference type="Proteomes" id="UP000053989"/>
    </source>
</evidence>
<organism evidence="1 2">
    <name type="scientific">Scleroderma citrinum Foug A</name>
    <dbReference type="NCBI Taxonomy" id="1036808"/>
    <lineage>
        <taxon>Eukaryota</taxon>
        <taxon>Fungi</taxon>
        <taxon>Dikarya</taxon>
        <taxon>Basidiomycota</taxon>
        <taxon>Agaricomycotina</taxon>
        <taxon>Agaricomycetes</taxon>
        <taxon>Agaricomycetidae</taxon>
        <taxon>Boletales</taxon>
        <taxon>Sclerodermatineae</taxon>
        <taxon>Sclerodermataceae</taxon>
        <taxon>Scleroderma</taxon>
    </lineage>
</organism>
<sequence>MVGTCIFFAHAACDDTNVQLPSSTFKRPRPRSTGPVPRRLLHLHGRDLCERFKAITTSYQWIAPYCWSKEELQPGTMPSFIREFSVPGGHGSMVDIDCSIPNASRSGWRSRISARNVVGPYRPCNAIVSQVTSSQAVITALHRYLPRISPCTAHVTLVMDPFNYVSYILLSSFTIHISKVSPFMMGSLKHSL</sequence>
<gene>
    <name evidence="1" type="ORF">SCLCIDRAFT_794724</name>
</gene>
<keyword evidence="2" id="KW-1185">Reference proteome</keyword>
<dbReference type="InParanoid" id="A0A0C3DPK0"/>
<dbReference type="HOGENOM" id="CLU_1415956_0_0_1"/>